<dbReference type="InterPro" id="IPR036787">
    <property type="entry name" value="T_IF-3_N_sf"/>
</dbReference>
<dbReference type="Gene3D" id="3.10.20.80">
    <property type="entry name" value="Translation initiation factor 3 (IF-3), N-terminal domain"/>
    <property type="match status" value="1"/>
</dbReference>
<name>A0A2M7CQF1_9BACT</name>
<keyword evidence="3" id="KW-0648">Protein biosynthesis</keyword>
<evidence type="ECO:0000259" key="5">
    <source>
        <dbReference type="Pfam" id="PF00707"/>
    </source>
</evidence>
<organism evidence="7 8">
    <name type="scientific">Candidatus Wolfebacteria bacterium CG02_land_8_20_14_3_00_37_12</name>
    <dbReference type="NCBI Taxonomy" id="1975066"/>
    <lineage>
        <taxon>Bacteria</taxon>
        <taxon>Candidatus Wolfeibacteriota</taxon>
    </lineage>
</organism>
<dbReference type="GO" id="GO:0043022">
    <property type="term" value="F:ribosome binding"/>
    <property type="evidence" value="ECO:0007669"/>
    <property type="project" value="TreeGrafter"/>
</dbReference>
<dbReference type="Gene3D" id="3.30.110.10">
    <property type="entry name" value="Translation initiation factor 3 (IF-3), C-terminal domain"/>
    <property type="match status" value="1"/>
</dbReference>
<dbReference type="InterPro" id="IPR001288">
    <property type="entry name" value="Translation_initiation_fac_3"/>
</dbReference>
<evidence type="ECO:0000313" key="7">
    <source>
        <dbReference type="EMBL" id="PIV31875.1"/>
    </source>
</evidence>
<evidence type="ECO:0000259" key="6">
    <source>
        <dbReference type="Pfam" id="PF05198"/>
    </source>
</evidence>
<evidence type="ECO:0000256" key="4">
    <source>
        <dbReference type="NCBIfam" id="TIGR00168"/>
    </source>
</evidence>
<evidence type="ECO:0000256" key="2">
    <source>
        <dbReference type="ARBA" id="ARBA00022540"/>
    </source>
</evidence>
<sequence length="168" mass="19721">MIQQYKINNQIKAPELRVVDETGENLGVMPLEAALKLAMEKGLDLIEIAPMVKPPVARIISFDKFRYQKEKELKKQKATQKTSELKQIQITAKSAKNDLETRVKRINEFLEEENKVEIMLVLKGREKYNREWARYKLNEFLKMITVEHKTTMEPRFIGKGIVMQIMKK</sequence>
<dbReference type="Pfam" id="PF00707">
    <property type="entry name" value="IF3_C"/>
    <property type="match status" value="1"/>
</dbReference>
<dbReference type="InterPro" id="IPR019814">
    <property type="entry name" value="Translation_initiation_fac_3_N"/>
</dbReference>
<reference evidence="8" key="1">
    <citation type="submission" date="2017-09" db="EMBL/GenBank/DDBJ databases">
        <title>Depth-based differentiation of microbial function through sediment-hosted aquifers and enrichment of novel symbionts in the deep terrestrial subsurface.</title>
        <authorList>
            <person name="Probst A.J."/>
            <person name="Ladd B."/>
            <person name="Jarett J.K."/>
            <person name="Geller-Mcgrath D.E."/>
            <person name="Sieber C.M.K."/>
            <person name="Emerson J.B."/>
            <person name="Anantharaman K."/>
            <person name="Thomas B.C."/>
            <person name="Malmstrom R."/>
            <person name="Stieglmeier M."/>
            <person name="Klingl A."/>
            <person name="Woyke T."/>
            <person name="Ryan C.M."/>
            <person name="Banfield J.F."/>
        </authorList>
    </citation>
    <scope>NUCLEOTIDE SEQUENCE [LARGE SCALE GENOMIC DNA]</scope>
</reference>
<dbReference type="SUPFAM" id="SSF55200">
    <property type="entry name" value="Translation initiation factor IF3, C-terminal domain"/>
    <property type="match status" value="1"/>
</dbReference>
<gene>
    <name evidence="7" type="primary">infC</name>
    <name evidence="7" type="ORF">COS33_00900</name>
</gene>
<comment type="caution">
    <text evidence="7">The sequence shown here is derived from an EMBL/GenBank/DDBJ whole genome shotgun (WGS) entry which is preliminary data.</text>
</comment>
<dbReference type="GO" id="GO:0003743">
    <property type="term" value="F:translation initiation factor activity"/>
    <property type="evidence" value="ECO:0007669"/>
    <property type="project" value="UniProtKB-UniRule"/>
</dbReference>
<evidence type="ECO:0000256" key="1">
    <source>
        <dbReference type="ARBA" id="ARBA00005439"/>
    </source>
</evidence>
<dbReference type="InterPro" id="IPR019815">
    <property type="entry name" value="Translation_initiation_fac_3_C"/>
</dbReference>
<dbReference type="InterPro" id="IPR036788">
    <property type="entry name" value="T_IF-3_C_sf"/>
</dbReference>
<dbReference type="EMBL" id="PEUH01000016">
    <property type="protein sequence ID" value="PIV31875.1"/>
    <property type="molecule type" value="Genomic_DNA"/>
</dbReference>
<dbReference type="PANTHER" id="PTHR10938">
    <property type="entry name" value="TRANSLATION INITIATION FACTOR IF-3"/>
    <property type="match status" value="1"/>
</dbReference>
<evidence type="ECO:0000313" key="8">
    <source>
        <dbReference type="Proteomes" id="UP000230595"/>
    </source>
</evidence>
<dbReference type="AlphaFoldDB" id="A0A2M7CQF1"/>
<dbReference type="GO" id="GO:0016020">
    <property type="term" value="C:membrane"/>
    <property type="evidence" value="ECO:0007669"/>
    <property type="project" value="TreeGrafter"/>
</dbReference>
<dbReference type="NCBIfam" id="TIGR00168">
    <property type="entry name" value="infC"/>
    <property type="match status" value="1"/>
</dbReference>
<proteinExistence type="inferred from homology"/>
<evidence type="ECO:0000256" key="3">
    <source>
        <dbReference type="ARBA" id="ARBA00022917"/>
    </source>
</evidence>
<feature type="domain" description="Translation initiation factor 3 N-terminal" evidence="6">
    <location>
        <begin position="7"/>
        <end position="76"/>
    </location>
</feature>
<dbReference type="GO" id="GO:0005829">
    <property type="term" value="C:cytosol"/>
    <property type="evidence" value="ECO:0007669"/>
    <property type="project" value="TreeGrafter"/>
</dbReference>
<protein>
    <recommendedName>
        <fullName evidence="4">Translation initiation factor IF-3</fullName>
    </recommendedName>
</protein>
<feature type="domain" description="Translation initiation factor 3 C-terminal" evidence="5">
    <location>
        <begin position="84"/>
        <end position="167"/>
    </location>
</feature>
<comment type="similarity">
    <text evidence="1">Belongs to the IF-3 family.</text>
</comment>
<accession>A0A2M7CQF1</accession>
<dbReference type="Pfam" id="PF05198">
    <property type="entry name" value="IF3_N"/>
    <property type="match status" value="1"/>
</dbReference>
<dbReference type="PANTHER" id="PTHR10938:SF0">
    <property type="entry name" value="TRANSLATION INITIATION FACTOR IF-3, MITOCHONDRIAL"/>
    <property type="match status" value="1"/>
</dbReference>
<dbReference type="GO" id="GO:0032790">
    <property type="term" value="P:ribosome disassembly"/>
    <property type="evidence" value="ECO:0007669"/>
    <property type="project" value="TreeGrafter"/>
</dbReference>
<keyword evidence="2 7" id="KW-0396">Initiation factor</keyword>
<dbReference type="Proteomes" id="UP000230595">
    <property type="component" value="Unassembled WGS sequence"/>
</dbReference>
<dbReference type="SUPFAM" id="SSF54364">
    <property type="entry name" value="Translation initiation factor IF3, N-terminal domain"/>
    <property type="match status" value="1"/>
</dbReference>